<dbReference type="CDD" id="cd21037">
    <property type="entry name" value="MLKL_NTD"/>
    <property type="match status" value="1"/>
</dbReference>
<dbReference type="InterPro" id="IPR027417">
    <property type="entry name" value="P-loop_NTPase"/>
</dbReference>
<dbReference type="InterPro" id="IPR036537">
    <property type="entry name" value="Adaptor_Cbl_N_dom_sf"/>
</dbReference>
<evidence type="ECO:0000259" key="2">
    <source>
        <dbReference type="Pfam" id="PF20703"/>
    </source>
</evidence>
<dbReference type="Pfam" id="PF20703">
    <property type="entry name" value="nSTAND1"/>
    <property type="match status" value="1"/>
</dbReference>
<dbReference type="InterPro" id="IPR049052">
    <property type="entry name" value="nSTAND1"/>
</dbReference>
<evidence type="ECO:0000313" key="4">
    <source>
        <dbReference type="Proteomes" id="UP001215598"/>
    </source>
</evidence>
<evidence type="ECO:0000313" key="3">
    <source>
        <dbReference type="EMBL" id="KAJ7757955.1"/>
    </source>
</evidence>
<dbReference type="InterPro" id="IPR011990">
    <property type="entry name" value="TPR-like_helical_dom_sf"/>
</dbReference>
<proteinExistence type="predicted"/>
<accession>A0AAD7J638</accession>
<feature type="chain" id="PRO_5042268617" description="Novel STAND NTPase 1 domain-containing protein" evidence="1">
    <location>
        <begin position="25"/>
        <end position="1031"/>
    </location>
</feature>
<dbReference type="EMBL" id="JARKIB010000043">
    <property type="protein sequence ID" value="KAJ7757955.1"/>
    <property type="molecule type" value="Genomic_DNA"/>
</dbReference>
<dbReference type="Proteomes" id="UP001215598">
    <property type="component" value="Unassembled WGS sequence"/>
</dbReference>
<dbReference type="SUPFAM" id="SSF48452">
    <property type="entry name" value="TPR-like"/>
    <property type="match status" value="2"/>
</dbReference>
<feature type="signal peptide" evidence="1">
    <location>
        <begin position="1"/>
        <end position="24"/>
    </location>
</feature>
<evidence type="ECO:0000256" key="1">
    <source>
        <dbReference type="SAM" id="SignalP"/>
    </source>
</evidence>
<protein>
    <recommendedName>
        <fullName evidence="2">Novel STAND NTPase 1 domain-containing protein</fullName>
    </recommendedName>
</protein>
<dbReference type="PANTHER" id="PTHR47691">
    <property type="entry name" value="REGULATOR-RELATED"/>
    <property type="match status" value="1"/>
</dbReference>
<sequence>MAPPTAASHIRLTGIATCLATAAATLDTLSDALGTPFLGTISATVQSLLDYVETLQRNKDDCIELLDHARQLLDAIISVLVNSNTSGEMPPLTLKQIGKFTETLHKIHAFVEAQQGGLKIKNLFRKGEMNTLLKDCKSGLVQAQEFFKINSINFAVNVQKMQQDSEARHQQALAMIEGLSDTASSRTSHPEILSSAHNSSNSFSILPSEPKIFHGRESELADILNLFSSGTPKLVILGAGGMGKTTLARVVVHHPMISETYKENRFFIACDSASSKAELAALIGVHLELKPTQDPTQSILKYLSRSPPTLLILDNFETVWELTEGRGDVEEFLSHLTDVESLALMITMRGAERPAKVHWTRPFLPPLTPLSQNAARRVFVDIADDHYDTREVDQVLQLTDNMPLAINLLASLADSEGCSEVLSRWTREKTTTISEGYDKRNNLETSIKLSLASSRIMSQPQSLDLLSILAIQPDGLSDVELLQGGLPLDNILACKGALLRTALAYRNENRLRVLVPIREYMQKFFPAKDCLIQPLHNHFHELLGVYTGHAGSPSSLQVVPRISSNYANIQCILENSLQTDFNLVSAISVCYLNQFSVTTNRGMIPMIYKIFQNLSHSTDHRLRASLYTELINCWRYNPELNTGKLIIQALKHLSDFDDTDLECRFYNTLAYYYLEHDSDMVMASKFCETSILLAISTGNTGRQCDALRYLAHVKKALGDAFAARGIAFQAQRLARVSGDLEREAHALHLEALCWTDQGNLRKSILCNKRARQLLVLCGMSGCNIDNFIMHSQGEDHRLKSEYLEAHAIYSQMHEQISVSQSPYLYTFSLYSIAEVGLAIGAAHDDVERNIRAAKTGFQTIGDQRMTGMCDVLTADLITRDGACLDAKELLCKTLHFGWGKYADLMSYCLERLGNINLWGAPQWTTLLLVHSLKSKQMLGTYKALQFLGDLFLNWKDPDTATSLFTVSLAGFTYMDIHRSRAECLVRLGDMAQGDGDLVKAVEHWELAKTLFQRSSQVLQVEECDQKVCAIN</sequence>
<dbReference type="Gene3D" id="1.25.40.10">
    <property type="entry name" value="Tetratricopeptide repeat domain"/>
    <property type="match status" value="2"/>
</dbReference>
<name>A0AAD7J638_9AGAR</name>
<dbReference type="AlphaFoldDB" id="A0AAD7J638"/>
<feature type="domain" description="Novel STAND NTPase 1" evidence="2">
    <location>
        <begin position="208"/>
        <end position="350"/>
    </location>
</feature>
<keyword evidence="4" id="KW-1185">Reference proteome</keyword>
<dbReference type="Gene3D" id="3.40.50.300">
    <property type="entry name" value="P-loop containing nucleotide triphosphate hydrolases"/>
    <property type="match status" value="1"/>
</dbReference>
<gene>
    <name evidence="3" type="ORF">B0H16DRAFT_1370663</name>
</gene>
<keyword evidence="1" id="KW-0732">Signal</keyword>
<organism evidence="3 4">
    <name type="scientific">Mycena metata</name>
    <dbReference type="NCBI Taxonomy" id="1033252"/>
    <lineage>
        <taxon>Eukaryota</taxon>
        <taxon>Fungi</taxon>
        <taxon>Dikarya</taxon>
        <taxon>Basidiomycota</taxon>
        <taxon>Agaricomycotina</taxon>
        <taxon>Agaricomycetes</taxon>
        <taxon>Agaricomycetidae</taxon>
        <taxon>Agaricales</taxon>
        <taxon>Marasmiineae</taxon>
        <taxon>Mycenaceae</taxon>
        <taxon>Mycena</taxon>
    </lineage>
</organism>
<comment type="caution">
    <text evidence="3">The sequence shown here is derived from an EMBL/GenBank/DDBJ whole genome shotgun (WGS) entry which is preliminary data.</text>
</comment>
<dbReference type="SUPFAM" id="SSF52540">
    <property type="entry name" value="P-loop containing nucleoside triphosphate hydrolases"/>
    <property type="match status" value="1"/>
</dbReference>
<reference evidence="3" key="1">
    <citation type="submission" date="2023-03" db="EMBL/GenBank/DDBJ databases">
        <title>Massive genome expansion in bonnet fungi (Mycena s.s.) driven by repeated elements and novel gene families across ecological guilds.</title>
        <authorList>
            <consortium name="Lawrence Berkeley National Laboratory"/>
            <person name="Harder C.B."/>
            <person name="Miyauchi S."/>
            <person name="Viragh M."/>
            <person name="Kuo A."/>
            <person name="Thoen E."/>
            <person name="Andreopoulos B."/>
            <person name="Lu D."/>
            <person name="Skrede I."/>
            <person name="Drula E."/>
            <person name="Henrissat B."/>
            <person name="Morin E."/>
            <person name="Kohler A."/>
            <person name="Barry K."/>
            <person name="LaButti K."/>
            <person name="Morin E."/>
            <person name="Salamov A."/>
            <person name="Lipzen A."/>
            <person name="Mereny Z."/>
            <person name="Hegedus B."/>
            <person name="Baldrian P."/>
            <person name="Stursova M."/>
            <person name="Weitz H."/>
            <person name="Taylor A."/>
            <person name="Grigoriev I.V."/>
            <person name="Nagy L.G."/>
            <person name="Martin F."/>
            <person name="Kauserud H."/>
        </authorList>
    </citation>
    <scope>NUCLEOTIDE SEQUENCE</scope>
    <source>
        <strain evidence="3">CBHHK182m</strain>
    </source>
</reference>
<dbReference type="GO" id="GO:0007166">
    <property type="term" value="P:cell surface receptor signaling pathway"/>
    <property type="evidence" value="ECO:0007669"/>
    <property type="project" value="InterPro"/>
</dbReference>
<dbReference type="PANTHER" id="PTHR47691:SF3">
    <property type="entry name" value="HTH-TYPE TRANSCRIPTIONAL REGULATOR RV0890C-RELATED"/>
    <property type="match status" value="1"/>
</dbReference>
<dbReference type="Gene3D" id="1.20.930.20">
    <property type="entry name" value="Adaptor protein Cbl, N-terminal domain"/>
    <property type="match status" value="1"/>
</dbReference>
<dbReference type="InterPro" id="IPR059179">
    <property type="entry name" value="MLKL-like_MCAfunc"/>
</dbReference>